<dbReference type="Gene3D" id="1.10.390.10">
    <property type="entry name" value="Neutral Protease Domain 2"/>
    <property type="match status" value="1"/>
</dbReference>
<protein>
    <submittedName>
        <fullName evidence="4">Putative metalloprotease with PDZ domain</fullName>
    </submittedName>
</protein>
<evidence type="ECO:0000313" key="4">
    <source>
        <dbReference type="EMBL" id="MBB3174578.1"/>
    </source>
</evidence>
<evidence type="ECO:0000256" key="1">
    <source>
        <dbReference type="SAM" id="SignalP"/>
    </source>
</evidence>
<dbReference type="InterPro" id="IPR007963">
    <property type="entry name" value="Peptidase_M61_catalytic"/>
</dbReference>
<name>A0A839UWB0_9PROT</name>
<dbReference type="Gene3D" id="2.30.42.10">
    <property type="match status" value="1"/>
</dbReference>
<dbReference type="AlphaFoldDB" id="A0A839UWB0"/>
<dbReference type="Pfam" id="PF17899">
    <property type="entry name" value="Peptidase_M61_N"/>
    <property type="match status" value="1"/>
</dbReference>
<dbReference type="GO" id="GO:0006508">
    <property type="term" value="P:proteolysis"/>
    <property type="evidence" value="ECO:0007669"/>
    <property type="project" value="UniProtKB-KW"/>
</dbReference>
<keyword evidence="5" id="KW-1185">Reference proteome</keyword>
<feature type="domain" description="Peptidase M61 catalytic" evidence="2">
    <location>
        <begin position="345"/>
        <end position="461"/>
    </location>
</feature>
<keyword evidence="4" id="KW-0378">Hydrolase</keyword>
<feature type="domain" description="Peptidase M61 N-terminal" evidence="3">
    <location>
        <begin position="66"/>
        <end position="248"/>
    </location>
</feature>
<dbReference type="Gene3D" id="2.60.40.3650">
    <property type="match status" value="1"/>
</dbReference>
<dbReference type="Proteomes" id="UP000557688">
    <property type="component" value="Unassembled WGS sequence"/>
</dbReference>
<dbReference type="GO" id="GO:0008237">
    <property type="term" value="F:metallopeptidase activity"/>
    <property type="evidence" value="ECO:0007669"/>
    <property type="project" value="UniProtKB-KW"/>
</dbReference>
<keyword evidence="4" id="KW-0645">Protease</keyword>
<keyword evidence="4" id="KW-0482">Metalloprotease</keyword>
<reference evidence="4 5" key="1">
    <citation type="submission" date="2020-08" db="EMBL/GenBank/DDBJ databases">
        <title>Genomic Encyclopedia of Type Strains, Phase III (KMG-III): the genomes of soil and plant-associated and newly described type strains.</title>
        <authorList>
            <person name="Whitman W."/>
        </authorList>
    </citation>
    <scope>NUCLEOTIDE SEQUENCE [LARGE SCALE GENOMIC DNA]</scope>
    <source>
        <strain evidence="4 5">CECT 8088</strain>
    </source>
</reference>
<evidence type="ECO:0000259" key="3">
    <source>
        <dbReference type="Pfam" id="PF17899"/>
    </source>
</evidence>
<accession>A0A839UWB0</accession>
<keyword evidence="1" id="KW-0732">Signal</keyword>
<dbReference type="InterPro" id="IPR036034">
    <property type="entry name" value="PDZ_sf"/>
</dbReference>
<dbReference type="InterPro" id="IPR024191">
    <property type="entry name" value="Peptidase_M61"/>
</dbReference>
<proteinExistence type="predicted"/>
<feature type="signal peptide" evidence="1">
    <location>
        <begin position="1"/>
        <end position="30"/>
    </location>
</feature>
<comment type="caution">
    <text evidence="4">The sequence shown here is derived from an EMBL/GenBank/DDBJ whole genome shotgun (WGS) entry which is preliminary data.</text>
</comment>
<evidence type="ECO:0000313" key="5">
    <source>
        <dbReference type="Proteomes" id="UP000557688"/>
    </source>
</evidence>
<dbReference type="EMBL" id="JACHXV010000009">
    <property type="protein sequence ID" value="MBB3174578.1"/>
    <property type="molecule type" value="Genomic_DNA"/>
</dbReference>
<gene>
    <name evidence="4" type="ORF">FHR90_002423</name>
</gene>
<sequence length="674" mass="73977">MRRPRPAIRLSAWLASVSLIGLASGAAARAQVPAPAAGQALPQPLAMPPAIPAPRDIAYPGTLGLEVNATDLDRHVFSVTETIPVPDEIARSGGDMVLLYPKWLPGNHSPSGPIDQFGGLVVSAEGKPLAWARDTVDVYAFHVPVPKGAKSLEAKFQFLSPITREEGRVVMTPDLLNLQWNATALYPAGYFSRDIKVDARVVLPEGWGYGTALRPLKAQRDDGARLAPIAFQTVDFATLVDSPLFAGRYYRKIDLTPSGSNAPVSLDLFADTPDSLDATPAQIAAHRALVTQAYLLFGSHHYAHYDFLLALTKQLGGIGLEHHQSSENSGPPGYFTEWDKTFPMRDLLAHEYTHSWNGKFRRPADLWAPNFDVPERDSLLWVYEGQTQYWGYVLAARAGLITADQARDAIAAVAAAYDNRAGRLWRPVQDTTNDPIIAQRAPLSWTSWQRSEDYYSEGQLIWLDADTLIRKLSGDRHSLDDFAARFFGVDSGSYVTAPYKFEDVVAALNAVQPYDWASFLRARLDRVGPGAPLDGLAQGGWKLVYTETPTPYLKAYQDERKLHDYSYSIGLRLDNDAHLTDVAWGGPAWKAGLARDATLLAVNGVAYTPERLSAAITAAKPDKGAPGQALTLLVKAGERYRTVSLDYHGGLRYPHLERIDGAQDRLDQILASRK</sequence>
<dbReference type="InterPro" id="IPR027268">
    <property type="entry name" value="Peptidase_M4/M1_CTD_sf"/>
</dbReference>
<organism evidence="4 5">
    <name type="scientific">Endobacter medicaginis</name>
    <dbReference type="NCBI Taxonomy" id="1181271"/>
    <lineage>
        <taxon>Bacteria</taxon>
        <taxon>Pseudomonadati</taxon>
        <taxon>Pseudomonadota</taxon>
        <taxon>Alphaproteobacteria</taxon>
        <taxon>Acetobacterales</taxon>
        <taxon>Acetobacteraceae</taxon>
        <taxon>Endobacter</taxon>
    </lineage>
</organism>
<dbReference type="RefSeq" id="WP_183275307.1">
    <property type="nucleotide sequence ID" value="NZ_JACHXV010000009.1"/>
</dbReference>
<dbReference type="InterPro" id="IPR040756">
    <property type="entry name" value="Peptidase_M61_N"/>
</dbReference>
<feature type="chain" id="PRO_5032996193" evidence="1">
    <location>
        <begin position="31"/>
        <end position="674"/>
    </location>
</feature>
<dbReference type="SUPFAM" id="SSF50156">
    <property type="entry name" value="PDZ domain-like"/>
    <property type="match status" value="1"/>
</dbReference>
<dbReference type="PIRSF" id="PIRSF016493">
    <property type="entry name" value="Glycyl_aminpptds"/>
    <property type="match status" value="1"/>
</dbReference>
<evidence type="ECO:0000259" key="2">
    <source>
        <dbReference type="Pfam" id="PF05299"/>
    </source>
</evidence>
<dbReference type="Pfam" id="PF05299">
    <property type="entry name" value="Peptidase_M61"/>
    <property type="match status" value="1"/>
</dbReference>